<feature type="coiled-coil region" evidence="1">
    <location>
        <begin position="384"/>
        <end position="433"/>
    </location>
</feature>
<evidence type="ECO:0000256" key="1">
    <source>
        <dbReference type="SAM" id="Coils"/>
    </source>
</evidence>
<dbReference type="HOGENOM" id="CLU_224294_0_0_12"/>
<sequence length="3820" mass="425901">MNLKKNGSTSKTLMSHRARFRRWERWTASVVLLSLFYSFFLPSSRLLSDPRFREFQERGRPETEKYINRANRLTEEQSWTNYVETGVAHEQALWESEALEEIRKELRQQEQSEVGKEEREANRDRYYADFEAARLKWEEQASDYIEEERGGFKARLAVQEFKAELEGAEEERIQSFKNLVDEAEEATAATASLDLALWDSVVDPERALLAATFYGGMSTTLEGIRANQGPMSAKEQAAFEAELDRLEGEIRRTYETQENFYLLQGRNQYIAVRRVNDLSLRYEADANSATAIANAVIDNATEQANAQSEELLNTLESGMTEGVNNGTSEAVLVDQWEKQVEAMIESGLYRWQQAEEELYEKRLEWMNASKKSREETEAIWKKNHDELKKQREAWLKQVQEKIETGRTAWEGKIQAFYESRENAEKELAKFVEEEKSRRDSTLSQLGDMVKGGGAALAQAKESYRFFKRMAEEAPDGPAGSPERKLKDFYIKQRDEMLQTITRFQSMLATAESRLDGNMNSGDVSSGLLKDRRLYAGDLRADLADLSESDFESELKAELGTDANWEKYLLYRRDLSDMITSNAVFVDRATELKESTFNPKSESITTIAELRRRVALLDGRYDEQRSEILRIIDRPRGVTDETTALKAIQEEIDDWFDLSTDRDVRLKNRVLAYFDDAHAGYYLSENDNDPYLMTRAEYEWELLRRERDYVADRYERAAEVKRYADLAEQYDAALEVASVTKERAEVAHARELLIETGYLLLKGDLEHGATEEGFTALLLSRGVDVAKMAATADGLDTEKALLDEIAGYDVSDLTAGTISNLRERITAYITEYHGGERHRLAILGDRLFALLSIGGEQREGALSQIRQTAGMISTEVVSLQAEYRSGEFVSEKNEVFAIYKSPSLTDLLQDMTDSQAALAENATQLAAARQQLDAAKAEYSQAYTDFQILSGADPASLVELEIKSAASELAALLNGMKDVAQAKAPETQLEEKYREYYRLLADQEQAAVDLAYTEEVLSVLASAEAAKERRATLDGLLPGLASSLNSADPVVRADAILSHPELIVRAGETASYGIVIQAVDNLTYAKAQWQSLGAQLATEEAKTERNEALIEKLKSGRARMADLIDRSIELVIDGIRGEAKVRQDLLVSYLNGTAAPDLSDDLAESQRELTEEAIRIGKEASSALVGFIEANRGKGFAELLASANALVSARGRNVNTTTSVSDYAGYIDPSQANREYEVASILRDWILSNESYFSYVNTAPTSANPLSKEERWDDLIEYVQAQNDLAVKGSSLRSNLPLSADDARIVGYRSDREDLLGRLDNVLSSSDAGLRTAYQSMTAEDREILVRYGVQSIASASDLRRGLNRAGQAMRVELVTLETTYQSVYLRELAVAAQRQASVDERALVEVSQELEATRLTLRRLQREMDAILEAGQAPPAGLLGEIMRLEELQSNLRTSQLEKEAALRQSQAIVSELQSPGSSVAFAQSALSSLSVERSRQMIAAQLLNGIQQRDALESGELAVTAGDELKAMIGFYQTDANGKILRTDDGEGIVSDEFAALGFDATSSLDEVLAGGRNAAQLEGWAKNILSYLKDAERSARTPKAVRAAAAKLESSLIELAAARAFIEKGWNWDSANNRWAVGSDTIAEDARADEDRYAKLQMKLALFAKFEASLKEAMTTAEASQGNVASAALAIIEKPENAYVFRLFDGYNEEGTFDGIYDDTMKGRVLQLSLTVDRLRRQQSDAAIYAMAENYGVYLSNALGEYGSTGGLVAADPDAYLEEMDSLDPTVVRAKVTSVGDTDFEKNIRAALDSLPASAYLYRSHLLSIIEKSPLQGAELKAQLLSAVDGYETDMVASLEALTGESFGSFRMQADLELKAEVDEKVSLFIGRYMNRGQTAKSELATIFDDLAAELATGTLDDKKNVLRVEILDRLKDAVFTSMVRDLLVMIQNGEDFDDLKAAIEAYGAGLVDPTDEQVLTAKESILIRTLRSMLALGDSLDTFEAKLIPEEFREFVMLRQYERAEKRYADYQTLKNSDVESERESAVLDLRGIEADFAASVLLRDFSQWQSTHSIEDYLSQANSTRSIQDYLGEYMQDRHTSGDLLPRGGADIVKLVMQQEYLRLTSAGSANGIGSLDERAFFSDFTGRIYMERVKAYAVQSGFTLTGVVATDEVAYRTIYDAMLADARYAHGGLSFRERLVGDDAVETFFDAAFAFLVQQPSVEMYDPSVIRMLRSSGELGEATTAESVLPDAWKQYRTDHPGYANLENRNYRTVLKEIAAGFGIPGLYQELARIEASEEAARRAGAGYLSLSLTDISDADLDRAITLAGYGDLSGTQSLRDDVKRFLIVQAASQSQASLQDLMRQESLMNFHYGTEAERDALEIFLASEGARAAHIEEIFFSKLEKADGRLRELAKNDRGGFFYHLIYAADTDFVVPGDLSTPFANLKTAFFDALTEKEKTSLATHAAAYKKYFAMRSSQELITSGIFEKIDAEIFGNLAGSEMTDAKIAEARRHRSALMVGLMRSVALDNPTASGVAANLPDSVPADLRDDVAQAIARTLQDLEPAFLQTLRKETTLLERFIARYLEADALRNDLADFLKGEADLTDFGSMHAERRALAQEGVAEAQYGLLSHIDADRRALENLATDYSLKQAVAARLASFAALRGANVTQSRFVNYRTYADDGNGFFEADYRKYLANVLEDDRYLDVNFYNVETDPPATDKDGRIVQTYHEFRQGMLLETEGALDSTEGALVASNLPAMFADGSFVNRLVSDRIRSDYDSIVLDQNTTDATDDSLVELRTVQRITFNRNASSAQQMIEAYHAHLANNYLDALSGLSDALRGLSRAASEVDATGSAEDRLKDQLAKAQSGNYASLRTSFETARTAALTLSADSGDESQLEKRGEIDGLEEAVSKAEDQFGASARRKHLKVLGQTLFVEQIFTPIAEKFENARLAYDALTTEAGVLQDAYSTAISQYTRHLDDMSAWWRRLESAQGDAQRRLAVKDYAETPYLFSASMSEEARLDALKDYATDAREEYRRAGLLLEQANAQLKTAGYNVQIDTNMEKFDRVLGALDNVDPAVSAAVKVPLTDDERKKLAELRDLVYRQYRFLSIEDARQARNSDIKDEDIDRLEDLENREIYEQYGTLIAARADYIKHTMRMIRLQKAQTLVQAEIRRLEMETAEKKQRFEDSLAHHFGDFSNIADEAEREEATAARNAVYQRLAAQYEAGVGNYFGELSAWYWKSGDWLRSIGQQSMTQAPQITPSQVIIAAAGMLIGGAIPQEDAASIGEWLSHKSGSVFGSFSGFSNLYYGMILAAGQRDLAMLERDIVNMIWTPIIAAAYAAIAVAQAAAFVTFGGSLAAIPPLMAIVRQGTSQMSAAAAKVLIANVLLTIGAANTLKAAGAEKLGIGEVVERQRTYEASKAKLEYFTKIPDMKTLKERLQKYGELQDDPDPELVHSLYSLTEEDLRYLVEMDEEGNITSVDSNGGSQELTEEEKAEVYDAKASQGEAEFTDSFGRKYDRDQIVRAGDPAYPYLKRDGGVYQYKPPKIYDEELEKYVEAPVTDPFLQSLLGKKYTRIPVADHHGNISYVLALFDEDVEDKAVYHAGNILRSLVDHGNILRNDRVQDYLAAGQAQAGDNDWSFILAERDRTMKDLFTEAADNETDAEGGREYAGYTMIYADYEANQQAVFDLELQQRVNVQKKEWDLREQELLDRRQEWESRVAAMLKAGKRSWTDAEDRYLTEWRDWEREFDRKIEDGNKEWDERIAKHMADREQWEVDLKKKASEAASEAALTEVLGGFNTQLQTLASNAGISM</sequence>
<keyword evidence="1" id="KW-0175">Coiled coil</keyword>
<feature type="coiled-coil region" evidence="1">
    <location>
        <begin position="1403"/>
        <end position="1465"/>
    </location>
</feature>
<feature type="coiled-coil region" evidence="1">
    <location>
        <begin position="89"/>
        <end position="119"/>
    </location>
</feature>
<organism evidence="3 4">
    <name type="scientific">Leptonema illini DSM 21528</name>
    <dbReference type="NCBI Taxonomy" id="929563"/>
    <lineage>
        <taxon>Bacteria</taxon>
        <taxon>Pseudomonadati</taxon>
        <taxon>Spirochaetota</taxon>
        <taxon>Spirochaetia</taxon>
        <taxon>Leptospirales</taxon>
        <taxon>Leptospiraceae</taxon>
        <taxon>Leptonema</taxon>
    </lineage>
</organism>
<name>H2CHL1_9LEPT</name>
<protein>
    <submittedName>
        <fullName evidence="3">Uncharacterized protein</fullName>
    </submittedName>
</protein>
<gene>
    <name evidence="3" type="ORF">Lepil_0125</name>
</gene>
<dbReference type="RefSeq" id="WP_002768919.1">
    <property type="nucleotide sequence ID" value="NZ_JH597773.1"/>
</dbReference>
<keyword evidence="4" id="KW-1185">Reference proteome</keyword>
<feature type="non-terminal residue" evidence="3">
    <location>
        <position position="3820"/>
    </location>
</feature>
<reference evidence="3 4" key="1">
    <citation type="submission" date="2011-10" db="EMBL/GenBank/DDBJ databases">
        <title>The Improved High-Quality Draft genome of Leptonema illini DSM 21528.</title>
        <authorList>
            <consortium name="US DOE Joint Genome Institute (JGI-PGF)"/>
            <person name="Lucas S."/>
            <person name="Copeland A."/>
            <person name="Lapidus A."/>
            <person name="Glavina del Rio T."/>
            <person name="Dalin E."/>
            <person name="Tice H."/>
            <person name="Bruce D."/>
            <person name="Goodwin L."/>
            <person name="Pitluck S."/>
            <person name="Peters L."/>
            <person name="Mikhailova N."/>
            <person name="Held B."/>
            <person name="Kyrpides N."/>
            <person name="Mavromatis K."/>
            <person name="Ivanova N."/>
            <person name="Markowitz V."/>
            <person name="Cheng J.-F."/>
            <person name="Hugenholtz P."/>
            <person name="Woyke T."/>
            <person name="Wu D."/>
            <person name="Gronow S."/>
            <person name="Wellnitz S."/>
            <person name="Brambilla E.-M."/>
            <person name="Klenk H.-P."/>
            <person name="Eisen J.A."/>
        </authorList>
    </citation>
    <scope>NUCLEOTIDE SEQUENCE [LARGE SCALE GENOMIC DNA]</scope>
    <source>
        <strain evidence="3 4">DSM 21528</strain>
    </source>
</reference>
<feature type="coiled-coil region" evidence="1">
    <location>
        <begin position="158"/>
        <end position="186"/>
    </location>
</feature>
<dbReference type="EMBL" id="JH597773">
    <property type="protein sequence ID" value="EHQ04834.1"/>
    <property type="molecule type" value="Genomic_DNA"/>
</dbReference>
<evidence type="ECO:0000313" key="3">
    <source>
        <dbReference type="EMBL" id="EHQ04834.1"/>
    </source>
</evidence>
<keyword evidence="2" id="KW-0812">Transmembrane</keyword>
<dbReference type="Proteomes" id="UP000005737">
    <property type="component" value="Unassembled WGS sequence"/>
</dbReference>
<keyword evidence="2" id="KW-0472">Membrane</keyword>
<feature type="transmembrane region" description="Helical" evidence="2">
    <location>
        <begin position="3332"/>
        <end position="3348"/>
    </location>
</feature>
<proteinExistence type="predicted"/>
<accession>H2CHL1</accession>
<keyword evidence="2" id="KW-1133">Transmembrane helix</keyword>
<evidence type="ECO:0000313" key="4">
    <source>
        <dbReference type="Proteomes" id="UP000005737"/>
    </source>
</evidence>
<feature type="transmembrane region" description="Helical" evidence="2">
    <location>
        <begin position="3302"/>
        <end position="3320"/>
    </location>
</feature>
<evidence type="ECO:0000256" key="2">
    <source>
        <dbReference type="SAM" id="Phobius"/>
    </source>
</evidence>
<feature type="coiled-coil region" evidence="1">
    <location>
        <begin position="917"/>
        <end position="944"/>
    </location>
</feature>